<dbReference type="OMA" id="HNEMEVF"/>
<evidence type="ECO:0000256" key="2">
    <source>
        <dbReference type="ARBA" id="ARBA00022614"/>
    </source>
</evidence>
<dbReference type="InterPro" id="IPR032675">
    <property type="entry name" value="LRR_dom_sf"/>
</dbReference>
<keyword evidence="5" id="KW-0611">Plant defense</keyword>
<dbReference type="Gene3D" id="1.10.8.430">
    <property type="entry name" value="Helical domain of apoptotic protease-activating factors"/>
    <property type="match status" value="1"/>
</dbReference>
<dbReference type="EnsemblPlants" id="ONIVA02G13500.1">
    <property type="protein sequence ID" value="ONIVA02G13500.1"/>
    <property type="gene ID" value="ONIVA02G13500"/>
</dbReference>
<feature type="domain" description="R13L1/DRL21-like LRR repeat region" evidence="11">
    <location>
        <begin position="717"/>
        <end position="859"/>
    </location>
</feature>
<dbReference type="InterPro" id="IPR027417">
    <property type="entry name" value="P-loop_NTPase"/>
</dbReference>
<feature type="domain" description="Disease resistance protein winged helix" evidence="10">
    <location>
        <begin position="532"/>
        <end position="596"/>
    </location>
</feature>
<keyword evidence="13" id="KW-1185">Reference proteome</keyword>
<feature type="domain" description="Disease resistance N-terminal" evidence="9">
    <location>
        <begin position="115"/>
        <end position="171"/>
    </location>
</feature>
<reference evidence="12" key="1">
    <citation type="submission" date="2015-04" db="UniProtKB">
        <authorList>
            <consortium name="EnsemblPlants"/>
        </authorList>
    </citation>
    <scope>IDENTIFICATION</scope>
    <source>
        <strain evidence="12">SL10</strain>
    </source>
</reference>
<dbReference type="Gene3D" id="1.10.10.10">
    <property type="entry name" value="Winged helix-like DNA-binding domain superfamily/Winged helix DNA-binding domain"/>
    <property type="match status" value="1"/>
</dbReference>
<evidence type="ECO:0000256" key="5">
    <source>
        <dbReference type="ARBA" id="ARBA00022821"/>
    </source>
</evidence>
<comment type="similarity">
    <text evidence="1">Belongs to the disease resistance NB-LRR family.</text>
</comment>
<sequence length="1480" mass="167345">MQKVVPFLRRSILAPFPFPSLSSFFFFTGVFALSCGAEEASQHSLRAKKRRIQRRQADPGNLQTPITMSLSKTIGFISGVNECVNLFQWARSAISSLHTRWSGTQDQKLQDEVLQLQSGLQLLKDTLPAMYDLIDRAEWRSHEDCVAKLLPNLKDAVYNADDILDEFRWYEQKVALEGNAASQSPFLEFFDCVVQGRFNKVNDIIERLNNVSSELEKLGLREVPQRFDKSLRPETSSFPSDREIYGRDNELEKVMELLGVPKKYTGVHSKRKRGSNDASTSTSTSNQGSVPILPIVGIGGVGKTTLAQHICNHLRVNSDHFDRVIWICVSDDFDVKRLTKEAIESASGKEATTDHLDSIQHALHENVKNKRILIILDDVWDDALKENGQCWKKFCSPLANVCQGSMMLITTRSSKVSNALGTLEPFTVNCLENDIFWDFFKLCAFGSDSSNNDPELECIGRSILPKLKGSPLAAKTLGRLLRMDHHTMHWKNVQKSELWELKQEETDILPALQLSYMYLPLHLKRCFSFCAVYPKDYNFEKDSLCEIWVAEGFVEPEGDIPILDSSKKYFEDLVSRSFFQKVYGTYVIHDLMHDMAQLVSKHDCFIIKDTGDFQKVPHNIRVFSCAFLKEIPKSIGNLKHLRYLQISGSCHLNSIPLQFCCLYNLQCFNALECVVESLPCDFDRLINLRRYKSQRFVYDRMGQLHLGTHWEHEVRLMKNFNQFYGDLKLSNLGSLSKDLAAEIKLNRKRYIGSLTLQWCLWISQEHNEMEVFQVLHPPTSLRSLKLMYYPGESLPCWFQEQNGCNEIAGVIANNNNGCISVFSSLTYLDISDCEKLSNLNQFLQVAHVPSLERIRISNCGRVASTPRFGDFHCLEELILDHCKIFDHSESLSIPSLKKLVLHYSGNPISKIECRSLTSLSFVCPSVTSIPLQVWSSNLPALQNLDIKWCPSLTFIGESEPADFTNLSHQVSSSSSRIRTFSSLTVLTIHGCEKLLTLDDLLKQEYLPFIKSIKISYCQGLLSLPGEMFGSFPFLNDLGIWNCPSLTWQRGLVLPSSLLELNLIDCGYFSTWFPSCLENVTSLVTLRMIKCRGITSITDQTLSSNLASLQELCIEDCPDLVSIGRGKLIAKLKKVRIFERSFFMLQNARQKACQVTSHSVYPSLTDLAISSCEKLSSLDHFLQADYMPVLERISIRECANVTSLQTERFGEFSCLGDFTVSNCPKLFHNSGSLSVPTLKNLELRNSGILLSNIECSSLTSLSFKCVHVTAIPIQPLNGNLPSLQEFNINECESLTFFAESYPLNGAFSFLTVLVIRSCHKLPTLDGLLKKEYLPAIERIEIGACTGLLSLPGERFGSFTCLSDLRISHCPNINWQSGLVLPSYLKRLSLNNCGNFSAWFPNCLGSLTCLVELTMIECHGIESFPNQMWRSNLASLKKLHIADCPDLVSIGAVNPILKIKTVYIYSCQKLTKVKQPFIRSRE</sequence>
<evidence type="ECO:0000256" key="3">
    <source>
        <dbReference type="ARBA" id="ARBA00022737"/>
    </source>
</evidence>
<name>A0A0E0G4X0_ORYNI</name>
<dbReference type="Gene3D" id="3.40.50.300">
    <property type="entry name" value="P-loop containing nucleotide triphosphate hydrolases"/>
    <property type="match status" value="1"/>
</dbReference>
<dbReference type="Pfam" id="PF00931">
    <property type="entry name" value="NB-ARC"/>
    <property type="match status" value="1"/>
</dbReference>
<evidence type="ECO:0000256" key="1">
    <source>
        <dbReference type="ARBA" id="ARBA00008894"/>
    </source>
</evidence>
<evidence type="ECO:0000256" key="7">
    <source>
        <dbReference type="SAM" id="MobiDB-lite"/>
    </source>
</evidence>
<evidence type="ECO:0008006" key="14">
    <source>
        <dbReference type="Google" id="ProtNLM"/>
    </source>
</evidence>
<dbReference type="GO" id="GO:0005524">
    <property type="term" value="F:ATP binding"/>
    <property type="evidence" value="ECO:0007669"/>
    <property type="project" value="UniProtKB-KW"/>
</dbReference>
<dbReference type="HOGENOM" id="CLU_000837_8_4_1"/>
<dbReference type="Pfam" id="PF23559">
    <property type="entry name" value="WHD_DRP"/>
    <property type="match status" value="1"/>
</dbReference>
<dbReference type="Pfam" id="PF18052">
    <property type="entry name" value="Rx_N"/>
    <property type="match status" value="1"/>
</dbReference>
<dbReference type="STRING" id="4536.A0A0E0G4X0"/>
<dbReference type="InterPro" id="IPR058922">
    <property type="entry name" value="WHD_DRP"/>
</dbReference>
<dbReference type="PANTHER" id="PTHR36766:SF40">
    <property type="entry name" value="DISEASE RESISTANCE PROTEIN RGA3"/>
    <property type="match status" value="1"/>
</dbReference>
<accession>A0A0E0G4X0</accession>
<dbReference type="PRINTS" id="PR00364">
    <property type="entry name" value="DISEASERSIST"/>
</dbReference>
<feature type="region of interest" description="Disordered" evidence="7">
    <location>
        <begin position="266"/>
        <end position="287"/>
    </location>
</feature>
<evidence type="ECO:0000256" key="6">
    <source>
        <dbReference type="ARBA" id="ARBA00022840"/>
    </source>
</evidence>
<keyword evidence="3" id="KW-0677">Repeat</keyword>
<dbReference type="Gene3D" id="1.20.5.4130">
    <property type="match status" value="1"/>
</dbReference>
<dbReference type="InterPro" id="IPR042197">
    <property type="entry name" value="Apaf_helical"/>
</dbReference>
<dbReference type="Proteomes" id="UP000006591">
    <property type="component" value="Chromosome 2"/>
</dbReference>
<dbReference type="SUPFAM" id="SSF52058">
    <property type="entry name" value="L domain-like"/>
    <property type="match status" value="3"/>
</dbReference>
<keyword evidence="2" id="KW-0433">Leucine-rich repeat</keyword>
<dbReference type="GO" id="GO:0006952">
    <property type="term" value="P:defense response"/>
    <property type="evidence" value="ECO:0007669"/>
    <property type="project" value="UniProtKB-KW"/>
</dbReference>
<evidence type="ECO:0000313" key="13">
    <source>
        <dbReference type="Proteomes" id="UP000006591"/>
    </source>
</evidence>
<organism evidence="12">
    <name type="scientific">Oryza nivara</name>
    <name type="common">Indian wild rice</name>
    <name type="synonym">Oryza sativa f. spontanea</name>
    <dbReference type="NCBI Taxonomy" id="4536"/>
    <lineage>
        <taxon>Eukaryota</taxon>
        <taxon>Viridiplantae</taxon>
        <taxon>Streptophyta</taxon>
        <taxon>Embryophyta</taxon>
        <taxon>Tracheophyta</taxon>
        <taxon>Spermatophyta</taxon>
        <taxon>Magnoliopsida</taxon>
        <taxon>Liliopsida</taxon>
        <taxon>Poales</taxon>
        <taxon>Poaceae</taxon>
        <taxon>BOP clade</taxon>
        <taxon>Oryzoideae</taxon>
        <taxon>Oryzeae</taxon>
        <taxon>Oryzinae</taxon>
        <taxon>Oryza</taxon>
    </lineage>
</organism>
<dbReference type="SUPFAM" id="SSF52540">
    <property type="entry name" value="P-loop containing nucleoside triphosphate hydrolases"/>
    <property type="match status" value="1"/>
</dbReference>
<evidence type="ECO:0000259" key="9">
    <source>
        <dbReference type="Pfam" id="PF18052"/>
    </source>
</evidence>
<evidence type="ECO:0000259" key="10">
    <source>
        <dbReference type="Pfam" id="PF23559"/>
    </source>
</evidence>
<evidence type="ECO:0000313" key="12">
    <source>
        <dbReference type="EnsemblPlants" id="ONIVA02G13500.1"/>
    </source>
</evidence>
<dbReference type="Pfam" id="PF25019">
    <property type="entry name" value="LRR_R13L1-DRL21"/>
    <property type="match status" value="1"/>
</dbReference>
<reference evidence="12" key="2">
    <citation type="submission" date="2018-04" db="EMBL/GenBank/DDBJ databases">
        <title>OnivRS2 (Oryza nivara Reference Sequence Version 2).</title>
        <authorList>
            <person name="Zhang J."/>
            <person name="Kudrna D."/>
            <person name="Lee S."/>
            <person name="Talag J."/>
            <person name="Rajasekar S."/>
            <person name="Welchert J."/>
            <person name="Hsing Y.-I."/>
            <person name="Wing R.A."/>
        </authorList>
    </citation>
    <scope>NUCLEOTIDE SEQUENCE [LARGE SCALE GENOMIC DNA]</scope>
    <source>
        <strain evidence="12">SL10</strain>
    </source>
</reference>
<dbReference type="PANTHER" id="PTHR36766">
    <property type="entry name" value="PLANT BROAD-SPECTRUM MILDEW RESISTANCE PROTEIN RPW8"/>
    <property type="match status" value="1"/>
</dbReference>
<dbReference type="Gene3D" id="3.80.10.10">
    <property type="entry name" value="Ribonuclease Inhibitor"/>
    <property type="match status" value="5"/>
</dbReference>
<dbReference type="GO" id="GO:0051707">
    <property type="term" value="P:response to other organism"/>
    <property type="evidence" value="ECO:0007669"/>
    <property type="project" value="UniProtKB-ARBA"/>
</dbReference>
<dbReference type="Gramene" id="ONIVA02G13500.1">
    <property type="protein sequence ID" value="ONIVA02G13500.1"/>
    <property type="gene ID" value="ONIVA02G13500"/>
</dbReference>
<dbReference type="InterPro" id="IPR041118">
    <property type="entry name" value="Rx_N"/>
</dbReference>
<dbReference type="InterPro" id="IPR036388">
    <property type="entry name" value="WH-like_DNA-bd_sf"/>
</dbReference>
<dbReference type="eggNOG" id="KOG4658">
    <property type="taxonomic scope" value="Eukaryota"/>
</dbReference>
<evidence type="ECO:0000259" key="8">
    <source>
        <dbReference type="Pfam" id="PF00931"/>
    </source>
</evidence>
<dbReference type="InterPro" id="IPR056789">
    <property type="entry name" value="LRR_R13L1-DRL21"/>
</dbReference>
<dbReference type="PROSITE" id="PS51257">
    <property type="entry name" value="PROKAR_LIPOPROTEIN"/>
    <property type="match status" value="1"/>
</dbReference>
<proteinExistence type="inferred from homology"/>
<dbReference type="InterPro" id="IPR002182">
    <property type="entry name" value="NB-ARC"/>
</dbReference>
<feature type="domain" description="NB-ARC" evidence="8">
    <location>
        <begin position="287"/>
        <end position="447"/>
    </location>
</feature>
<dbReference type="GO" id="GO:0043531">
    <property type="term" value="F:ADP binding"/>
    <property type="evidence" value="ECO:0007669"/>
    <property type="project" value="InterPro"/>
</dbReference>
<protein>
    <recommendedName>
        <fullName evidence="14">NB-ARC domain-containing protein</fullName>
    </recommendedName>
</protein>
<keyword evidence="4" id="KW-0547">Nucleotide-binding</keyword>
<evidence type="ECO:0000256" key="4">
    <source>
        <dbReference type="ARBA" id="ARBA00022741"/>
    </source>
</evidence>
<keyword evidence="6" id="KW-0067">ATP-binding</keyword>
<evidence type="ECO:0000259" key="11">
    <source>
        <dbReference type="Pfam" id="PF25019"/>
    </source>
</evidence>